<name>A0ABQ4S2Y6_9HYPH</name>
<gene>
    <name evidence="1" type="ORF">OCOJLMKI_4213</name>
</gene>
<evidence type="ECO:0000313" key="2">
    <source>
        <dbReference type="Proteomes" id="UP001055125"/>
    </source>
</evidence>
<keyword evidence="2" id="KW-1185">Reference proteome</keyword>
<accession>A0ABQ4S2Y6</accession>
<sequence length="224" mass="24252">MTTHAYASAIPVARPLSPPRRSRTPWAPAAEGPYKLPRGVEERLTAALAGFRNRDAAFRLAVFLGRYWSTPLRLVDAFMIDRRALAGHASLGLSEARVRGAIATLEEVAFLDREEPLAGKRYRRTDEGLHRRPIPFRFGSEYGAAFAKANGRALEARSGHLASRWPLSPAAAIRPSAAVLSEKIKVAQIQIPGGSLLDMGDQPRGEPESALEAALARLKAGLGL</sequence>
<organism evidence="1 2">
    <name type="scientific">Methylobacterium iners</name>
    <dbReference type="NCBI Taxonomy" id="418707"/>
    <lineage>
        <taxon>Bacteria</taxon>
        <taxon>Pseudomonadati</taxon>
        <taxon>Pseudomonadota</taxon>
        <taxon>Alphaproteobacteria</taxon>
        <taxon>Hyphomicrobiales</taxon>
        <taxon>Methylobacteriaceae</taxon>
        <taxon>Methylobacterium</taxon>
    </lineage>
</organism>
<dbReference type="Proteomes" id="UP001055125">
    <property type="component" value="Unassembled WGS sequence"/>
</dbReference>
<reference evidence="1" key="1">
    <citation type="journal article" date="2021" name="Front. Microbiol.">
        <title>Comprehensive Comparative Genomics and Phenotyping of Methylobacterium Species.</title>
        <authorList>
            <person name="Alessa O."/>
            <person name="Ogura Y."/>
            <person name="Fujitani Y."/>
            <person name="Takami H."/>
            <person name="Hayashi T."/>
            <person name="Sahin N."/>
            <person name="Tani A."/>
        </authorList>
    </citation>
    <scope>NUCLEOTIDE SEQUENCE</scope>
    <source>
        <strain evidence="1">DSM 19015</strain>
    </source>
</reference>
<reference evidence="1" key="2">
    <citation type="submission" date="2021-08" db="EMBL/GenBank/DDBJ databases">
        <authorList>
            <person name="Tani A."/>
            <person name="Ola A."/>
            <person name="Ogura Y."/>
            <person name="Katsura K."/>
            <person name="Hayashi T."/>
        </authorList>
    </citation>
    <scope>NUCLEOTIDE SEQUENCE</scope>
    <source>
        <strain evidence="1">DSM 19015</strain>
    </source>
</reference>
<dbReference type="EMBL" id="BPQP01000073">
    <property type="protein sequence ID" value="GJD96985.1"/>
    <property type="molecule type" value="Genomic_DNA"/>
</dbReference>
<protein>
    <submittedName>
        <fullName evidence="1">Uncharacterized protein</fullName>
    </submittedName>
</protein>
<evidence type="ECO:0000313" key="1">
    <source>
        <dbReference type="EMBL" id="GJD96985.1"/>
    </source>
</evidence>
<proteinExistence type="predicted"/>
<comment type="caution">
    <text evidence="1">The sequence shown here is derived from an EMBL/GenBank/DDBJ whole genome shotgun (WGS) entry which is preliminary data.</text>
</comment>